<dbReference type="InterPro" id="IPR052732">
    <property type="entry name" value="Cell-binding_unc_protein"/>
</dbReference>
<accession>A0ABS7TIR6</accession>
<reference evidence="2" key="1">
    <citation type="submission" date="2021-08" db="EMBL/GenBank/DDBJ databases">
        <authorList>
            <person name="Stevens D.C."/>
        </authorList>
    </citation>
    <scope>NUCLEOTIDE SEQUENCE</scope>
    <source>
        <strain evidence="2">DSM 53165</strain>
    </source>
</reference>
<organism evidence="2 3">
    <name type="scientific">Nannocystis pusilla</name>
    <dbReference type="NCBI Taxonomy" id="889268"/>
    <lineage>
        <taxon>Bacteria</taxon>
        <taxon>Pseudomonadati</taxon>
        <taxon>Myxococcota</taxon>
        <taxon>Polyangia</taxon>
        <taxon>Nannocystales</taxon>
        <taxon>Nannocystaceae</taxon>
        <taxon>Nannocystis</taxon>
    </lineage>
</organism>
<dbReference type="GO" id="GO:0016874">
    <property type="term" value="F:ligase activity"/>
    <property type="evidence" value="ECO:0007669"/>
    <property type="project" value="UniProtKB-KW"/>
</dbReference>
<comment type="caution">
    <text evidence="2">The sequence shown here is derived from an EMBL/GenBank/DDBJ whole genome shotgun (WGS) entry which is preliminary data.</text>
</comment>
<evidence type="ECO:0000313" key="2">
    <source>
        <dbReference type="EMBL" id="MBZ5708110.1"/>
    </source>
</evidence>
<dbReference type="PANTHER" id="PTHR43883">
    <property type="entry name" value="SLR0207 PROTEIN"/>
    <property type="match status" value="1"/>
</dbReference>
<dbReference type="Proteomes" id="UP001139031">
    <property type="component" value="Unassembled WGS sequence"/>
</dbReference>
<evidence type="ECO:0000259" key="1">
    <source>
        <dbReference type="Pfam" id="PF09414"/>
    </source>
</evidence>
<protein>
    <submittedName>
        <fullName evidence="2">RNA ligase family protein</fullName>
    </submittedName>
</protein>
<sequence>MTDFFRFPHTPHLAWLGAGQPRDDKVLSPEEARELLSGDVLVEEKVDGANLGLSVDEDGELRAQNRGTYIDLDAPHGQFKPLRRWLDPRRDPLADALFPDLMLFGEWCYAVHSVQYTRLPDWFLAFDVYDRGAGEFWSAARRDELVHSLGLALVPRLGAGRFDERGLTALLGHSQLCDGPAEGLYLRRDDGNRLVARAKLVRREFTQAIDEHWSRRALRTNTLASNAGGDKWH</sequence>
<dbReference type="RefSeq" id="WP_224189865.1">
    <property type="nucleotide sequence ID" value="NZ_JAIRAU010000001.1"/>
</dbReference>
<dbReference type="Gene3D" id="3.30.470.30">
    <property type="entry name" value="DNA ligase/mRNA capping enzyme"/>
    <property type="match status" value="1"/>
</dbReference>
<dbReference type="Pfam" id="PF09414">
    <property type="entry name" value="RNA_ligase"/>
    <property type="match status" value="1"/>
</dbReference>
<dbReference type="InterPro" id="IPR021122">
    <property type="entry name" value="RNA_ligase_dom_REL/Rnl2"/>
</dbReference>
<keyword evidence="2" id="KW-0436">Ligase</keyword>
<keyword evidence="3" id="KW-1185">Reference proteome</keyword>
<proteinExistence type="predicted"/>
<evidence type="ECO:0000313" key="3">
    <source>
        <dbReference type="Proteomes" id="UP001139031"/>
    </source>
</evidence>
<dbReference type="EMBL" id="JAIRAU010000001">
    <property type="protein sequence ID" value="MBZ5708110.1"/>
    <property type="molecule type" value="Genomic_DNA"/>
</dbReference>
<feature type="domain" description="RNA ligase" evidence="1">
    <location>
        <begin position="39"/>
        <end position="201"/>
    </location>
</feature>
<gene>
    <name evidence="2" type="ORF">K7C98_02495</name>
</gene>
<name>A0ABS7TIR6_9BACT</name>
<dbReference type="PANTHER" id="PTHR43883:SF1">
    <property type="entry name" value="GLUCONOKINASE"/>
    <property type="match status" value="1"/>
</dbReference>
<dbReference type="SUPFAM" id="SSF56091">
    <property type="entry name" value="DNA ligase/mRNA capping enzyme, catalytic domain"/>
    <property type="match status" value="1"/>
</dbReference>